<feature type="transmembrane region" description="Helical" evidence="7">
    <location>
        <begin position="7"/>
        <end position="30"/>
    </location>
</feature>
<evidence type="ECO:0000256" key="6">
    <source>
        <dbReference type="SAM" id="Coils"/>
    </source>
</evidence>
<feature type="transmembrane region" description="Helical" evidence="7">
    <location>
        <begin position="357"/>
        <end position="377"/>
    </location>
</feature>
<keyword evidence="2" id="KW-1003">Cell membrane</keyword>
<evidence type="ECO:0000256" key="4">
    <source>
        <dbReference type="ARBA" id="ARBA00022989"/>
    </source>
</evidence>
<organism evidence="9 10">
    <name type="scientific">Campylobacter majalis</name>
    <dbReference type="NCBI Taxonomy" id="2790656"/>
    <lineage>
        <taxon>Bacteria</taxon>
        <taxon>Pseudomonadati</taxon>
        <taxon>Campylobacterota</taxon>
        <taxon>Epsilonproteobacteria</taxon>
        <taxon>Campylobacterales</taxon>
        <taxon>Campylobacteraceae</taxon>
        <taxon>Campylobacter</taxon>
    </lineage>
</organism>
<dbReference type="PROSITE" id="PS50156">
    <property type="entry name" value="SSD"/>
    <property type="match status" value="1"/>
</dbReference>
<sequence length="812" mass="91601">MKRLFKFIVNFPKIVLSFVLISSLFFAYYATKLEIDASSETLLLQNDPDLAVWRDVASRYVSPNFLVVTYTPNSDLLSPDSLKMIQKISDELSKNDMIENVISILNIPLLQSVKGGLSGILNHTPTLKDDDLDLEVVKNELKTSPIYSNNLVSSDLKTTAIVLNLKSDKKYEALLNERNLLSQKEVNKTLSADEITKFASVKTEFKNYRDELRKKEHENLQKIKNTIKKYNSEQNALFLGGATMIADDMVSFVKNDLSTYGFSVAVLLAISLWLFFRQIRWVALAISICVLSLVFSMGIFGLFNWEITVISSNFVSLVLIISISVAIHLIVSYREFYIKYQRYSQKQLVYLTLKDKANPSFWAIFTTIIGFTSLMSADIKPVIMLGIMMSSGIAVSLILAFLIFGSVVTLLPKLAPKNSFENSFSFTKFCAKFAIKDRWLIYGACAFLIAFGIYGISQLKVENSFIGYFKKDTDIRSGMEVIDNELGGTIPLDVIVKFNEVQDKVLTQEMDEFESEFQNEADSKKYFFNSYRTRIALKVHDYLKEQNFIGNVSSLATLIKVIKELNNGEVDDFLLSAMYEKLPNEYKNIILSPYVSIDDNELRFSIRVVDSDERLRRDEFIKKLQNDLNELLKNENASASVSGMLVLYNNVLQNLVASQINSFSISIAVLFVLFCIVFKSIKIALIAITTNIIPLCVLFGIMGIFGIALDVMSVTIAAISIGIGVDDIIHYLHRYKHERHTHDINTSIKNSHASIGYAMYYTSFAVILGFSVMVSSNFIPTIYFGLLTLLVMALMLSSALIVLPRVIKTLGV</sequence>
<name>A0ABM8Q8D1_9BACT</name>
<feature type="domain" description="SSD" evidence="8">
    <location>
        <begin position="683"/>
        <end position="809"/>
    </location>
</feature>
<gene>
    <name evidence="9" type="ORF">LMG7974_01323</name>
</gene>
<dbReference type="PANTHER" id="PTHR33406:SF13">
    <property type="entry name" value="MEMBRANE PROTEIN YDFJ"/>
    <property type="match status" value="1"/>
</dbReference>
<feature type="transmembrane region" description="Helical" evidence="7">
    <location>
        <begin position="714"/>
        <end position="733"/>
    </location>
</feature>
<evidence type="ECO:0000256" key="5">
    <source>
        <dbReference type="ARBA" id="ARBA00023136"/>
    </source>
</evidence>
<feature type="transmembrane region" description="Helical" evidence="7">
    <location>
        <begin position="281"/>
        <end position="302"/>
    </location>
</feature>
<keyword evidence="4 7" id="KW-1133">Transmembrane helix</keyword>
<feature type="transmembrane region" description="Helical" evidence="7">
    <location>
        <begin position="257"/>
        <end position="276"/>
    </location>
</feature>
<proteinExistence type="predicted"/>
<evidence type="ECO:0000313" key="10">
    <source>
        <dbReference type="Proteomes" id="UP000789803"/>
    </source>
</evidence>
<dbReference type="SUPFAM" id="SSF82866">
    <property type="entry name" value="Multidrug efflux transporter AcrB transmembrane domain"/>
    <property type="match status" value="2"/>
</dbReference>
<dbReference type="InterPro" id="IPR000731">
    <property type="entry name" value="SSD"/>
</dbReference>
<feature type="transmembrane region" description="Helical" evidence="7">
    <location>
        <begin position="314"/>
        <end position="336"/>
    </location>
</feature>
<dbReference type="PANTHER" id="PTHR33406">
    <property type="entry name" value="MEMBRANE PROTEIN MJ1562-RELATED"/>
    <property type="match status" value="1"/>
</dbReference>
<protein>
    <recommendedName>
        <fullName evidence="8">SSD domain-containing protein</fullName>
    </recommendedName>
</protein>
<dbReference type="Pfam" id="PF03176">
    <property type="entry name" value="MMPL"/>
    <property type="match status" value="2"/>
</dbReference>
<comment type="subcellular location">
    <subcellularLocation>
        <location evidence="1">Cell membrane</location>
        <topology evidence="1">Multi-pass membrane protein</topology>
    </subcellularLocation>
</comment>
<reference evidence="9 10" key="1">
    <citation type="submission" date="2020-11" db="EMBL/GenBank/DDBJ databases">
        <authorList>
            <person name="Peeters C."/>
        </authorList>
    </citation>
    <scope>NUCLEOTIDE SEQUENCE [LARGE SCALE GENOMIC DNA]</scope>
    <source>
        <strain evidence="9 10">LMG 7974</strain>
    </source>
</reference>
<keyword evidence="5 7" id="KW-0472">Membrane</keyword>
<evidence type="ECO:0000256" key="7">
    <source>
        <dbReference type="SAM" id="Phobius"/>
    </source>
</evidence>
<feature type="transmembrane region" description="Helical" evidence="7">
    <location>
        <begin position="754"/>
        <end position="776"/>
    </location>
</feature>
<dbReference type="Proteomes" id="UP000789803">
    <property type="component" value="Unassembled WGS sequence"/>
</dbReference>
<evidence type="ECO:0000256" key="2">
    <source>
        <dbReference type="ARBA" id="ARBA00022475"/>
    </source>
</evidence>
<evidence type="ECO:0000256" key="3">
    <source>
        <dbReference type="ARBA" id="ARBA00022692"/>
    </source>
</evidence>
<dbReference type="InterPro" id="IPR050545">
    <property type="entry name" value="Mycobact_MmpL"/>
</dbReference>
<dbReference type="InterPro" id="IPR004869">
    <property type="entry name" value="MMPL_dom"/>
</dbReference>
<keyword evidence="10" id="KW-1185">Reference proteome</keyword>
<feature type="transmembrane region" description="Helical" evidence="7">
    <location>
        <begin position="439"/>
        <end position="456"/>
    </location>
</feature>
<feature type="transmembrane region" description="Helical" evidence="7">
    <location>
        <begin position="660"/>
        <end position="678"/>
    </location>
</feature>
<evidence type="ECO:0000313" key="9">
    <source>
        <dbReference type="EMBL" id="CAD7289067.1"/>
    </source>
</evidence>
<feature type="transmembrane region" description="Helical" evidence="7">
    <location>
        <begin position="383"/>
        <end position="411"/>
    </location>
</feature>
<evidence type="ECO:0000256" key="1">
    <source>
        <dbReference type="ARBA" id="ARBA00004651"/>
    </source>
</evidence>
<keyword evidence="3 7" id="KW-0812">Transmembrane</keyword>
<feature type="transmembrane region" description="Helical" evidence="7">
    <location>
        <begin position="782"/>
        <end position="803"/>
    </location>
</feature>
<comment type="caution">
    <text evidence="9">The sequence shown here is derived from an EMBL/GenBank/DDBJ whole genome shotgun (WGS) entry which is preliminary data.</text>
</comment>
<dbReference type="Gene3D" id="1.20.1640.10">
    <property type="entry name" value="Multidrug efflux transporter AcrB transmembrane domain"/>
    <property type="match status" value="2"/>
</dbReference>
<keyword evidence="6" id="KW-0175">Coiled coil</keyword>
<accession>A0ABM8Q8D1</accession>
<dbReference type="EMBL" id="CAJHOF010000012">
    <property type="protein sequence ID" value="CAD7289067.1"/>
    <property type="molecule type" value="Genomic_DNA"/>
</dbReference>
<dbReference type="RefSeq" id="WP_229933115.1">
    <property type="nucleotide sequence ID" value="NZ_CAJHOF010000012.1"/>
</dbReference>
<evidence type="ECO:0000259" key="8">
    <source>
        <dbReference type="PROSITE" id="PS50156"/>
    </source>
</evidence>
<feature type="transmembrane region" description="Helical" evidence="7">
    <location>
        <begin position="685"/>
        <end position="708"/>
    </location>
</feature>
<feature type="coiled-coil region" evidence="6">
    <location>
        <begin position="198"/>
        <end position="233"/>
    </location>
</feature>